<evidence type="ECO:0000313" key="7">
    <source>
        <dbReference type="Proteomes" id="UP001203852"/>
    </source>
</evidence>
<dbReference type="Proteomes" id="UP001203852">
    <property type="component" value="Unassembled WGS sequence"/>
</dbReference>
<dbReference type="Pfam" id="PF00484">
    <property type="entry name" value="Pro_CA"/>
    <property type="match status" value="1"/>
</dbReference>
<evidence type="ECO:0000256" key="5">
    <source>
        <dbReference type="RuleBase" id="RU003956"/>
    </source>
</evidence>
<comment type="function">
    <text evidence="5">Reversible hydration of carbon dioxide.</text>
</comment>
<dbReference type="PANTHER" id="PTHR43175">
    <property type="entry name" value="CARBONIC ANHYDRASE"/>
    <property type="match status" value="1"/>
</dbReference>
<keyword evidence="3 4" id="KW-0862">Zinc</keyword>
<dbReference type="PANTHER" id="PTHR43175:SF3">
    <property type="entry name" value="CARBON DISULFIDE HYDROLASE"/>
    <property type="match status" value="1"/>
</dbReference>
<keyword evidence="2 4" id="KW-0479">Metal-binding</keyword>
<keyword evidence="5" id="KW-0456">Lyase</keyword>
<comment type="caution">
    <text evidence="6">The sequence shown here is derived from an EMBL/GenBank/DDBJ whole genome shotgun (WGS) entry which is preliminary data.</text>
</comment>
<dbReference type="EMBL" id="MU404350">
    <property type="protein sequence ID" value="KAI1618946.1"/>
    <property type="molecule type" value="Genomic_DNA"/>
</dbReference>
<evidence type="ECO:0000256" key="2">
    <source>
        <dbReference type="ARBA" id="ARBA00022723"/>
    </source>
</evidence>
<dbReference type="GO" id="GO:0008270">
    <property type="term" value="F:zinc ion binding"/>
    <property type="evidence" value="ECO:0007669"/>
    <property type="project" value="UniProtKB-UniRule"/>
</dbReference>
<evidence type="ECO:0000256" key="3">
    <source>
        <dbReference type="ARBA" id="ARBA00022833"/>
    </source>
</evidence>
<gene>
    <name evidence="6" type="ORF">EDD36DRAFT_45755</name>
</gene>
<sequence length="177" mass="19107">MSNDPLAEMLRRNATLAETYQPPPPLPAMAAASRASGTGVVVLSCSDPRLNPYQILGLDHTLKATMVRNAGGRAFDAIRTLATLQTIGAPGTIVVMHHTDCGLTHYHDRDIKDALFQFAPSDAHDLIETTKFGEITDLEKSIKEDVAILKASPLIKNSTRIIGLLYDITTGLLSEAK</sequence>
<accession>A0AAN6E6Q2</accession>
<dbReference type="EC" id="4.2.1.1" evidence="5"/>
<evidence type="ECO:0000256" key="1">
    <source>
        <dbReference type="ARBA" id="ARBA00006217"/>
    </source>
</evidence>
<keyword evidence="7" id="KW-1185">Reference proteome</keyword>
<dbReference type="InterPro" id="IPR001765">
    <property type="entry name" value="Carbonic_anhydrase"/>
</dbReference>
<feature type="binding site" evidence="4">
    <location>
        <position position="45"/>
    </location>
    <ligand>
        <name>Zn(2+)</name>
        <dbReference type="ChEBI" id="CHEBI:29105"/>
    </ligand>
</feature>
<dbReference type="Gene3D" id="3.40.1050.10">
    <property type="entry name" value="Carbonic anhydrase"/>
    <property type="match status" value="1"/>
</dbReference>
<organism evidence="6 7">
    <name type="scientific">Exophiala viscosa</name>
    <dbReference type="NCBI Taxonomy" id="2486360"/>
    <lineage>
        <taxon>Eukaryota</taxon>
        <taxon>Fungi</taxon>
        <taxon>Dikarya</taxon>
        <taxon>Ascomycota</taxon>
        <taxon>Pezizomycotina</taxon>
        <taxon>Eurotiomycetes</taxon>
        <taxon>Chaetothyriomycetidae</taxon>
        <taxon>Chaetothyriales</taxon>
        <taxon>Herpotrichiellaceae</taxon>
        <taxon>Exophiala</taxon>
    </lineage>
</organism>
<reference evidence="6" key="1">
    <citation type="journal article" date="2022" name="bioRxiv">
        <title>Deciphering the potential niche of two novel black yeast fungi from a biological soil crust based on their genomes, phenotypes, and melanin regulation.</title>
        <authorList>
            <consortium name="DOE Joint Genome Institute"/>
            <person name="Carr E.C."/>
            <person name="Barton Q."/>
            <person name="Grambo S."/>
            <person name="Sullivan M."/>
            <person name="Renfro C.M."/>
            <person name="Kuo A."/>
            <person name="Pangilinan J."/>
            <person name="Lipzen A."/>
            <person name="Keymanesh K."/>
            <person name="Savage E."/>
            <person name="Barry K."/>
            <person name="Grigoriev I.V."/>
            <person name="Riekhof W.R."/>
            <person name="Harris S.S."/>
        </authorList>
    </citation>
    <scope>NUCLEOTIDE SEQUENCE</scope>
    <source>
        <strain evidence="6">JF 03-4F</strain>
    </source>
</reference>
<proteinExistence type="inferred from homology"/>
<dbReference type="InterPro" id="IPR036874">
    <property type="entry name" value="Carbonic_anhydrase_sf"/>
</dbReference>
<comment type="similarity">
    <text evidence="1 5">Belongs to the beta-class carbonic anhydrase family.</text>
</comment>
<comment type="catalytic activity">
    <reaction evidence="5">
        <text>hydrogencarbonate + H(+) = CO2 + H2O</text>
        <dbReference type="Rhea" id="RHEA:10748"/>
        <dbReference type="ChEBI" id="CHEBI:15377"/>
        <dbReference type="ChEBI" id="CHEBI:15378"/>
        <dbReference type="ChEBI" id="CHEBI:16526"/>
        <dbReference type="ChEBI" id="CHEBI:17544"/>
        <dbReference type="EC" id="4.2.1.1"/>
    </reaction>
</comment>
<dbReference type="SUPFAM" id="SSF53056">
    <property type="entry name" value="beta-carbonic anhydrase, cab"/>
    <property type="match status" value="1"/>
</dbReference>
<dbReference type="AlphaFoldDB" id="A0AAN6E6Q2"/>
<comment type="cofactor">
    <cofactor evidence="4">
        <name>Zn(2+)</name>
        <dbReference type="ChEBI" id="CHEBI:29105"/>
    </cofactor>
    <text evidence="4">Binds 1 zinc ion per subunit.</text>
</comment>
<dbReference type="GO" id="GO:0004089">
    <property type="term" value="F:carbonate dehydratase activity"/>
    <property type="evidence" value="ECO:0007669"/>
    <property type="project" value="UniProtKB-UniRule"/>
</dbReference>
<feature type="binding site" evidence="4">
    <location>
        <position position="47"/>
    </location>
    <ligand>
        <name>Zn(2+)</name>
        <dbReference type="ChEBI" id="CHEBI:29105"/>
    </ligand>
</feature>
<feature type="binding site" evidence="4">
    <location>
        <position position="98"/>
    </location>
    <ligand>
        <name>Zn(2+)</name>
        <dbReference type="ChEBI" id="CHEBI:29105"/>
    </ligand>
</feature>
<evidence type="ECO:0000256" key="4">
    <source>
        <dbReference type="PIRSR" id="PIRSR601765-1"/>
    </source>
</evidence>
<evidence type="ECO:0000313" key="6">
    <source>
        <dbReference type="EMBL" id="KAI1618946.1"/>
    </source>
</evidence>
<dbReference type="SMART" id="SM00947">
    <property type="entry name" value="Pro_CA"/>
    <property type="match status" value="1"/>
</dbReference>
<feature type="binding site" evidence="4">
    <location>
        <position position="101"/>
    </location>
    <ligand>
        <name>Zn(2+)</name>
        <dbReference type="ChEBI" id="CHEBI:29105"/>
    </ligand>
</feature>
<name>A0AAN6E6Q2_9EURO</name>
<protein>
    <recommendedName>
        <fullName evidence="5">Carbonic anhydrase</fullName>
        <ecNumber evidence="5">4.2.1.1</ecNumber>
    </recommendedName>
    <alternativeName>
        <fullName evidence="5">Carbonate dehydratase</fullName>
    </alternativeName>
</protein>